<accession>A0A849SS00</accession>
<dbReference type="SMART" id="SM00909">
    <property type="entry name" value="Germane"/>
    <property type="match status" value="1"/>
</dbReference>
<reference evidence="2 3" key="1">
    <citation type="submission" date="2020-04" db="EMBL/GenBank/DDBJ databases">
        <title>Metagenomic profiling of ammonia- and methane-oxidizing microorganisms in a Dutch drinking water treatment plant.</title>
        <authorList>
            <person name="Poghosyan L."/>
            <person name="Leucker S."/>
        </authorList>
    </citation>
    <scope>NUCLEOTIDE SEQUENCE [LARGE SCALE GENOMIC DNA]</scope>
    <source>
        <strain evidence="2">S-RSF-IL-03</strain>
    </source>
</reference>
<dbReference type="EMBL" id="JABFRW010000149">
    <property type="protein sequence ID" value="NOT34825.1"/>
    <property type="molecule type" value="Genomic_DNA"/>
</dbReference>
<evidence type="ECO:0000259" key="1">
    <source>
        <dbReference type="SMART" id="SM00909"/>
    </source>
</evidence>
<proteinExistence type="predicted"/>
<feature type="domain" description="GerMN" evidence="1">
    <location>
        <begin position="30"/>
        <end position="119"/>
    </location>
</feature>
<sequence>MQLYFAAPEGDRLVSESREILEPSSLRERVAALVTELDRGPRGDGVPALPTGTAVLRAYLDDRGLLTLDLSGAFLRGFSGGSTAEYLAIASLLRTLGANLPEVKRVRLACSGRPIATLGGHVALDRPLDVHDWP</sequence>
<organism evidence="2 3">
    <name type="scientific">Eiseniibacteriota bacterium</name>
    <dbReference type="NCBI Taxonomy" id="2212470"/>
    <lineage>
        <taxon>Bacteria</taxon>
        <taxon>Candidatus Eiseniibacteriota</taxon>
    </lineage>
</organism>
<dbReference type="InterPro" id="IPR019606">
    <property type="entry name" value="GerMN"/>
</dbReference>
<evidence type="ECO:0000313" key="3">
    <source>
        <dbReference type="Proteomes" id="UP000580839"/>
    </source>
</evidence>
<gene>
    <name evidence="2" type="ORF">HOP12_11730</name>
</gene>
<evidence type="ECO:0000313" key="2">
    <source>
        <dbReference type="EMBL" id="NOT34825.1"/>
    </source>
</evidence>
<protein>
    <submittedName>
        <fullName evidence="2">GerMN domain-containing protein</fullName>
    </submittedName>
</protein>
<comment type="caution">
    <text evidence="2">The sequence shown here is derived from an EMBL/GenBank/DDBJ whole genome shotgun (WGS) entry which is preliminary data.</text>
</comment>
<dbReference type="Pfam" id="PF10646">
    <property type="entry name" value="Germane"/>
    <property type="match status" value="1"/>
</dbReference>
<dbReference type="Proteomes" id="UP000580839">
    <property type="component" value="Unassembled WGS sequence"/>
</dbReference>
<name>A0A849SS00_UNCEI</name>
<dbReference type="AlphaFoldDB" id="A0A849SS00"/>